<dbReference type="Pfam" id="PF09601">
    <property type="entry name" value="DUF2459"/>
    <property type="match status" value="1"/>
</dbReference>
<dbReference type="RefSeq" id="WP_173810946.1">
    <property type="nucleotide sequence ID" value="NZ_JABSNP010000014.1"/>
</dbReference>
<reference evidence="1 2" key="1">
    <citation type="submission" date="2020-05" db="EMBL/GenBank/DDBJ databases">
        <title>Genomic Encyclopedia of Type Strains, Phase IV (KMG-V): Genome sequencing to study the core and pangenomes of soil and plant-associated prokaryotes.</title>
        <authorList>
            <person name="Whitman W."/>
        </authorList>
    </citation>
    <scope>NUCLEOTIDE SEQUENCE [LARGE SCALE GENOMIC DNA]</scope>
    <source>
        <strain evidence="1 2">9A</strain>
    </source>
</reference>
<sequence length="241" mass="26222">MARILRKILKIAGLAVVVLVAVVAVYLGAAFGLGRIPVAKADPAAPADVRVFIRSNGVHSDLVLPVHSTQIDWSRELPYDHTQSNDSTFDYVGIGWGDKGFYMDTPTWAQLKASTALKAGFWLSTTAMHATFYRAAGLAPGPACIVLHLSRAEYARLIAYVQASFRRDAAGQVEWIPGHSYGADDAFYEANSTYSILYTCNTWTNDALKAAGQKASLWTPLEAGIFYQYGRTGKPPEETGQ</sequence>
<gene>
    <name evidence="1" type="ORF">HNP98_003000</name>
</gene>
<keyword evidence="2" id="KW-1185">Reference proteome</keyword>
<proteinExistence type="predicted"/>
<dbReference type="InterPro" id="IPR011727">
    <property type="entry name" value="CHP02117"/>
</dbReference>
<organism evidence="1 2">
    <name type="scientific">Hymenobacter caeli</name>
    <dbReference type="NCBI Taxonomy" id="2735894"/>
    <lineage>
        <taxon>Bacteria</taxon>
        <taxon>Pseudomonadati</taxon>
        <taxon>Bacteroidota</taxon>
        <taxon>Cytophagia</taxon>
        <taxon>Cytophagales</taxon>
        <taxon>Hymenobacteraceae</taxon>
        <taxon>Hymenobacter</taxon>
    </lineage>
</organism>
<dbReference type="EMBL" id="JABSNP010000014">
    <property type="protein sequence ID" value="NRT20161.1"/>
    <property type="molecule type" value="Genomic_DNA"/>
</dbReference>
<evidence type="ECO:0000313" key="2">
    <source>
        <dbReference type="Proteomes" id="UP000779507"/>
    </source>
</evidence>
<evidence type="ECO:0000313" key="1">
    <source>
        <dbReference type="EMBL" id="NRT20161.1"/>
    </source>
</evidence>
<protein>
    <submittedName>
        <fullName evidence="1">Uncharacterized protein (TIGR02117 family)</fullName>
    </submittedName>
</protein>
<dbReference type="NCBIfam" id="TIGR02117">
    <property type="entry name" value="chp_urease_rgn"/>
    <property type="match status" value="1"/>
</dbReference>
<name>A0ABX2FSJ6_9BACT</name>
<accession>A0ABX2FSJ6</accession>
<dbReference type="Proteomes" id="UP000779507">
    <property type="component" value="Unassembled WGS sequence"/>
</dbReference>
<comment type="caution">
    <text evidence="1">The sequence shown here is derived from an EMBL/GenBank/DDBJ whole genome shotgun (WGS) entry which is preliminary data.</text>
</comment>